<proteinExistence type="predicted"/>
<name>A0A1C4BN71_9ENTR</name>
<organism evidence="1 2">
    <name type="scientific">Kosakonia oryzendophytica</name>
    <dbReference type="NCBI Taxonomy" id="1005665"/>
    <lineage>
        <taxon>Bacteria</taxon>
        <taxon>Pseudomonadati</taxon>
        <taxon>Pseudomonadota</taxon>
        <taxon>Gammaproteobacteria</taxon>
        <taxon>Enterobacterales</taxon>
        <taxon>Enterobacteriaceae</taxon>
        <taxon>Kosakonia</taxon>
    </lineage>
</organism>
<evidence type="ECO:0000313" key="2">
    <source>
        <dbReference type="Proteomes" id="UP000198975"/>
    </source>
</evidence>
<dbReference type="AlphaFoldDB" id="A0A1C4BN71"/>
<evidence type="ECO:0000313" key="1">
    <source>
        <dbReference type="EMBL" id="SCC08260.1"/>
    </source>
</evidence>
<gene>
    <name evidence="1" type="ORF">GA0061071_105193</name>
</gene>
<dbReference type="OrthoDB" id="6630601at2"/>
<protein>
    <submittedName>
        <fullName evidence="1">Uncharacterized protein</fullName>
    </submittedName>
</protein>
<sequence>MSKTVVVLGPGGTSEFLTVADGETSIPWALEGLNGDATRGAMPIETYYCEGEEFYFARIENMLHGEVMSSPLN</sequence>
<reference evidence="2" key="1">
    <citation type="submission" date="2016-08" db="EMBL/GenBank/DDBJ databases">
        <authorList>
            <person name="Varghese N."/>
            <person name="Submissions Spin"/>
        </authorList>
    </citation>
    <scope>NUCLEOTIDE SEQUENCE [LARGE SCALE GENOMIC DNA]</scope>
    <source>
        <strain evidence="2">REICA_082</strain>
    </source>
</reference>
<dbReference type="RefSeq" id="WP_061495997.1">
    <property type="nucleotide sequence ID" value="NZ_CP115659.1"/>
</dbReference>
<accession>A0A1C4BN71</accession>
<dbReference type="EMBL" id="FMAY01000005">
    <property type="protein sequence ID" value="SCC08260.1"/>
    <property type="molecule type" value="Genomic_DNA"/>
</dbReference>
<keyword evidence="2" id="KW-1185">Reference proteome</keyword>
<dbReference type="Proteomes" id="UP000198975">
    <property type="component" value="Unassembled WGS sequence"/>
</dbReference>